<dbReference type="PROSITE" id="PS51720">
    <property type="entry name" value="G_AIG1"/>
    <property type="match status" value="1"/>
</dbReference>
<dbReference type="PANTHER" id="PTHR10903:SF184">
    <property type="entry name" value="GTP-BINDING PROTEIN A"/>
    <property type="match status" value="1"/>
</dbReference>
<dbReference type="GeneID" id="100369956"/>
<keyword evidence="2" id="KW-0547">Nucleotide-binding</keyword>
<keyword evidence="3" id="KW-0342">GTP-binding</keyword>
<accession>A0ABM0M2L3</accession>
<protein>
    <submittedName>
        <fullName evidence="6">Protein AIG1-like</fullName>
    </submittedName>
</protein>
<comment type="similarity">
    <text evidence="1">Belongs to the TRAFAC class TrmE-Era-EngA-EngB-Septin-like GTPase superfamily. AIG1/Toc34/Toc159-like paraseptin GTPase family. IAN subfamily.</text>
</comment>
<dbReference type="InterPro" id="IPR027417">
    <property type="entry name" value="P-loop_NTPase"/>
</dbReference>
<dbReference type="RefSeq" id="XP_006814254.1">
    <property type="nucleotide sequence ID" value="XM_006814191.1"/>
</dbReference>
<evidence type="ECO:0000256" key="1">
    <source>
        <dbReference type="ARBA" id="ARBA00008535"/>
    </source>
</evidence>
<dbReference type="Gene3D" id="3.40.50.300">
    <property type="entry name" value="P-loop containing nucleotide triphosphate hydrolases"/>
    <property type="match status" value="1"/>
</dbReference>
<feature type="domain" description="AIG1-type G" evidence="4">
    <location>
        <begin position="1"/>
        <end position="204"/>
    </location>
</feature>
<keyword evidence="5" id="KW-1185">Reference proteome</keyword>
<dbReference type="Pfam" id="PF04548">
    <property type="entry name" value="AIG1"/>
    <property type="match status" value="1"/>
</dbReference>
<evidence type="ECO:0000313" key="5">
    <source>
        <dbReference type="Proteomes" id="UP000694865"/>
    </source>
</evidence>
<dbReference type="SUPFAM" id="SSF52540">
    <property type="entry name" value="P-loop containing nucleoside triphosphate hydrolases"/>
    <property type="match status" value="1"/>
</dbReference>
<organism evidence="5 6">
    <name type="scientific">Saccoglossus kowalevskii</name>
    <name type="common">Acorn worm</name>
    <dbReference type="NCBI Taxonomy" id="10224"/>
    <lineage>
        <taxon>Eukaryota</taxon>
        <taxon>Metazoa</taxon>
        <taxon>Hemichordata</taxon>
        <taxon>Enteropneusta</taxon>
        <taxon>Harrimaniidae</taxon>
        <taxon>Saccoglossus</taxon>
    </lineage>
</organism>
<evidence type="ECO:0000256" key="2">
    <source>
        <dbReference type="ARBA" id="ARBA00022741"/>
    </source>
</evidence>
<reference evidence="6" key="1">
    <citation type="submission" date="2025-08" db="UniProtKB">
        <authorList>
            <consortium name="RefSeq"/>
        </authorList>
    </citation>
    <scope>IDENTIFICATION</scope>
    <source>
        <tissue evidence="6">Testes</tissue>
    </source>
</reference>
<evidence type="ECO:0000256" key="3">
    <source>
        <dbReference type="ARBA" id="ARBA00023134"/>
    </source>
</evidence>
<dbReference type="InterPro" id="IPR006703">
    <property type="entry name" value="G_AIG1"/>
</dbReference>
<name>A0ABM0M2L3_SACKO</name>
<sequence>ETVKVRTGNNLLGVERFRSRRSLVSITQETDWGTHIGENNLIVIDTPPILLRDGSTNRGKGGPKSVALEISKCTKIANMEGGGLDAIILTFNINDRLTPEHQKCLRNLELIFGPDIHRYLIVLFTRKNQLSDDGVSLTNFLQDTPEFLRNLLYKCGNRVLAFDNKTKDENTRQTQIILLMSMIHVMKKKNNNKPYDTDIRKNVVAMYSSRNEFSPG</sequence>
<feature type="non-terminal residue" evidence="6">
    <location>
        <position position="1"/>
    </location>
</feature>
<evidence type="ECO:0000313" key="6">
    <source>
        <dbReference type="RefSeq" id="XP_006814254.1"/>
    </source>
</evidence>
<dbReference type="Proteomes" id="UP000694865">
    <property type="component" value="Unplaced"/>
</dbReference>
<evidence type="ECO:0000259" key="4">
    <source>
        <dbReference type="PROSITE" id="PS51720"/>
    </source>
</evidence>
<gene>
    <name evidence="6" type="primary">LOC100369956</name>
</gene>
<dbReference type="PANTHER" id="PTHR10903">
    <property type="entry name" value="GTPASE, IMAP FAMILY MEMBER-RELATED"/>
    <property type="match status" value="1"/>
</dbReference>
<proteinExistence type="inferred from homology"/>
<dbReference type="InterPro" id="IPR045058">
    <property type="entry name" value="GIMA/IAN/Toc"/>
</dbReference>